<gene>
    <name evidence="7" type="ORF">SAMN05877842_107138</name>
</gene>
<evidence type="ECO:0000256" key="3">
    <source>
        <dbReference type="RuleBase" id="RU362132"/>
    </source>
</evidence>
<dbReference type="CDD" id="cd02002">
    <property type="entry name" value="TPP_BFDC"/>
    <property type="match status" value="1"/>
</dbReference>
<dbReference type="PANTHER" id="PTHR18968">
    <property type="entry name" value="THIAMINE PYROPHOSPHATE ENZYMES"/>
    <property type="match status" value="1"/>
</dbReference>
<dbReference type="GO" id="GO:0003984">
    <property type="term" value="F:acetolactate synthase activity"/>
    <property type="evidence" value="ECO:0007669"/>
    <property type="project" value="TreeGrafter"/>
</dbReference>
<dbReference type="Pfam" id="PF02776">
    <property type="entry name" value="TPP_enzyme_N"/>
    <property type="match status" value="1"/>
</dbReference>
<reference evidence="8" key="1">
    <citation type="submission" date="2017-08" db="EMBL/GenBank/DDBJ databases">
        <authorList>
            <person name="Varghese N."/>
            <person name="Submissions S."/>
        </authorList>
    </citation>
    <scope>NUCLEOTIDE SEQUENCE [LARGE SCALE GENOMIC DNA]</scope>
    <source>
        <strain evidence="8">JC23</strain>
    </source>
</reference>
<dbReference type="GO" id="GO:0050660">
    <property type="term" value="F:flavin adenine dinucleotide binding"/>
    <property type="evidence" value="ECO:0007669"/>
    <property type="project" value="TreeGrafter"/>
</dbReference>
<dbReference type="AlphaFoldDB" id="A0A285UIZ6"/>
<dbReference type="GO" id="GO:0009097">
    <property type="term" value="P:isoleucine biosynthetic process"/>
    <property type="evidence" value="ECO:0007669"/>
    <property type="project" value="TreeGrafter"/>
</dbReference>
<dbReference type="NCBIfam" id="NF006203">
    <property type="entry name" value="PRK08327.1"/>
    <property type="match status" value="1"/>
</dbReference>
<dbReference type="InterPro" id="IPR029035">
    <property type="entry name" value="DHS-like_NAD/FAD-binding_dom"/>
</dbReference>
<name>A0A285UIZ6_9BACL</name>
<dbReference type="CDD" id="cd07035">
    <property type="entry name" value="TPP_PYR_POX_like"/>
    <property type="match status" value="1"/>
</dbReference>
<evidence type="ECO:0000259" key="5">
    <source>
        <dbReference type="Pfam" id="PF02775"/>
    </source>
</evidence>
<dbReference type="EMBL" id="OBQC01000007">
    <property type="protein sequence ID" value="SOC40221.1"/>
    <property type="molecule type" value="Genomic_DNA"/>
</dbReference>
<evidence type="ECO:0000256" key="2">
    <source>
        <dbReference type="ARBA" id="ARBA00023052"/>
    </source>
</evidence>
<dbReference type="InterPro" id="IPR012001">
    <property type="entry name" value="Thiamin_PyroP_enz_TPP-bd_dom"/>
</dbReference>
<accession>A0A285UIZ6</accession>
<dbReference type="SUPFAM" id="SSF52518">
    <property type="entry name" value="Thiamin diphosphate-binding fold (THDP-binding)"/>
    <property type="match status" value="2"/>
</dbReference>
<organism evidence="7 8">
    <name type="scientific">Ureibacillus acetophenoni</name>
    <dbReference type="NCBI Taxonomy" id="614649"/>
    <lineage>
        <taxon>Bacteria</taxon>
        <taxon>Bacillati</taxon>
        <taxon>Bacillota</taxon>
        <taxon>Bacilli</taxon>
        <taxon>Bacillales</taxon>
        <taxon>Caryophanaceae</taxon>
        <taxon>Ureibacillus</taxon>
    </lineage>
</organism>
<evidence type="ECO:0000313" key="7">
    <source>
        <dbReference type="EMBL" id="SOC40221.1"/>
    </source>
</evidence>
<dbReference type="GO" id="GO:0030976">
    <property type="term" value="F:thiamine pyrophosphate binding"/>
    <property type="evidence" value="ECO:0007669"/>
    <property type="project" value="InterPro"/>
</dbReference>
<sequence>MYTTSTAFLEALQEAGVSYIFANFGSDHPAIIESLTDASLKNKELPKVIISPHEFVAMSAAHGYAQATGEPQAVLVHVECGTQNLGGAIHNAFKAKVPVLVFAGASPFTQEGEMLGSRNEFIHWYQDVNDQRGIMRGYSKYDNEIRTGKNVKQLVHRALQIAKSEPQGPVYLMGPRETMEAETERVEIDPTLWQPISASALPEEEVEALVADLLAAKKPIVVTSYLGKKEEAVQELVDLCERLAIPVMESVPQTMNFPANHPMHCGYQWNENKQHPILEDADFILAIDSDVPWIPTKNKPPKDAIIYYIDADPLKEEMPLWYIPSKRFFRADSLTALKQINRKLDQSKINESSISSRKYRIKLYHEELKKEASLAAQFREDVITPEYLTACVKEIVDDNTIVLNEAITNYGSVTTYLGGNKPGTYFSSGAGSLGWNGGAAIGAKLAHPDKTVISLTGDGSYLFSVPSVVHTMAEQYNTPFLTIIYNNQGWNAPKHSTLGVHPNGIAKNANQFWTNFNPNSELAKVAEAAGNAYAVKVEDPHLLRDELRAAIDHVKSGRSAVLDVRIPTIQSQG</sequence>
<dbReference type="Pfam" id="PF00205">
    <property type="entry name" value="TPP_enzyme_M"/>
    <property type="match status" value="1"/>
</dbReference>
<dbReference type="GO" id="GO:0000287">
    <property type="term" value="F:magnesium ion binding"/>
    <property type="evidence" value="ECO:0007669"/>
    <property type="project" value="InterPro"/>
</dbReference>
<dbReference type="InterPro" id="IPR000399">
    <property type="entry name" value="TPP-bd_CS"/>
</dbReference>
<dbReference type="Pfam" id="PF02775">
    <property type="entry name" value="TPP_enzyme_C"/>
    <property type="match status" value="1"/>
</dbReference>
<comment type="similarity">
    <text evidence="1 3">Belongs to the TPP enzyme family.</text>
</comment>
<dbReference type="RefSeq" id="WP_097149727.1">
    <property type="nucleotide sequence ID" value="NZ_OBQC01000007.1"/>
</dbReference>
<feature type="domain" description="Thiamine pyrophosphate enzyme TPP-binding" evidence="5">
    <location>
        <begin position="413"/>
        <end position="564"/>
    </location>
</feature>
<dbReference type="OrthoDB" id="2443624at2"/>
<dbReference type="Proteomes" id="UP000219252">
    <property type="component" value="Unassembled WGS sequence"/>
</dbReference>
<feature type="domain" description="Thiamine pyrophosphate enzyme central" evidence="4">
    <location>
        <begin position="207"/>
        <end position="313"/>
    </location>
</feature>
<dbReference type="GO" id="GO:0009099">
    <property type="term" value="P:L-valine biosynthetic process"/>
    <property type="evidence" value="ECO:0007669"/>
    <property type="project" value="TreeGrafter"/>
</dbReference>
<keyword evidence="2 3" id="KW-0786">Thiamine pyrophosphate</keyword>
<dbReference type="InterPro" id="IPR045229">
    <property type="entry name" value="TPP_enz"/>
</dbReference>
<proteinExistence type="inferred from homology"/>
<dbReference type="GO" id="GO:0005948">
    <property type="term" value="C:acetolactate synthase complex"/>
    <property type="evidence" value="ECO:0007669"/>
    <property type="project" value="TreeGrafter"/>
</dbReference>
<evidence type="ECO:0000259" key="4">
    <source>
        <dbReference type="Pfam" id="PF00205"/>
    </source>
</evidence>
<dbReference type="Gene3D" id="3.40.50.1220">
    <property type="entry name" value="TPP-binding domain"/>
    <property type="match status" value="1"/>
</dbReference>
<dbReference type="InterPro" id="IPR011766">
    <property type="entry name" value="TPP_enzyme_TPP-bd"/>
</dbReference>
<dbReference type="PANTHER" id="PTHR18968:SF164">
    <property type="entry name" value="PYRUVATE DECARBOXYLASE"/>
    <property type="match status" value="1"/>
</dbReference>
<dbReference type="SUPFAM" id="SSF52467">
    <property type="entry name" value="DHS-like NAD/FAD-binding domain"/>
    <property type="match status" value="1"/>
</dbReference>
<evidence type="ECO:0000256" key="1">
    <source>
        <dbReference type="ARBA" id="ARBA00007812"/>
    </source>
</evidence>
<dbReference type="PROSITE" id="PS00187">
    <property type="entry name" value="TPP_ENZYMES"/>
    <property type="match status" value="1"/>
</dbReference>
<evidence type="ECO:0000259" key="6">
    <source>
        <dbReference type="Pfam" id="PF02776"/>
    </source>
</evidence>
<keyword evidence="8" id="KW-1185">Reference proteome</keyword>
<dbReference type="InterPro" id="IPR012000">
    <property type="entry name" value="Thiamin_PyroP_enz_cen_dom"/>
</dbReference>
<evidence type="ECO:0000313" key="8">
    <source>
        <dbReference type="Proteomes" id="UP000219252"/>
    </source>
</evidence>
<dbReference type="InterPro" id="IPR029061">
    <property type="entry name" value="THDP-binding"/>
</dbReference>
<feature type="domain" description="Thiamine pyrophosphate enzyme N-terminal TPP-binding" evidence="6">
    <location>
        <begin position="3"/>
        <end position="126"/>
    </location>
</feature>
<protein>
    <submittedName>
        <fullName evidence="7">Acetolactate synthase-1/2/3 large subunit</fullName>
    </submittedName>
</protein>
<dbReference type="Gene3D" id="3.40.50.970">
    <property type="match status" value="2"/>
</dbReference>